<evidence type="ECO:0008006" key="3">
    <source>
        <dbReference type="Google" id="ProtNLM"/>
    </source>
</evidence>
<dbReference type="KEGG" id="bths:CNY62_08370"/>
<dbReference type="OrthoDB" id="583309at2"/>
<evidence type="ECO:0000313" key="2">
    <source>
        <dbReference type="Proteomes" id="UP000243591"/>
    </source>
</evidence>
<sequence>MKNKPLLLNQIIGKRNLADNKKDLDFKNNILTIFKSRLETATFKRRLLILTSLDDAEINIIGPHLIKNKIDYLRLNCENFSDLFEFSIKIPNDSKKSETQFTYFNKTYTLNDFDYIWVRHFNDDNFFQFSDFDYILHKYLLVEWSELFYAICEIHPEKIVTPIQKKITKPLQLLEAKKMGFSIPRTIITNSATDLDHFFYGLKTKIFAKSLKHHSIYASDGSLLDFYGRTFDSLETLKKENIKAAPVIYQEQLPKDRSTEYRINIFGESISSFRYENVKNHDWHLEDITGIEMSEKKLPLDIQQKLLSLFEKLNLKIGTVDLIHCNHKWYFLEINLAGDWRWLEQAANTDLSQDISSFFNS</sequence>
<dbReference type="Gene3D" id="3.30.470.20">
    <property type="entry name" value="ATP-grasp fold, B domain"/>
    <property type="match status" value="1"/>
</dbReference>
<reference evidence="1 2" key="1">
    <citation type="submission" date="2017-09" db="EMBL/GenBank/DDBJ databases">
        <title>Complete Genome Sequences of Two Strains of the Meat Spoilage Bacterium Brochothrix thermosphacta Isolated from Ground Chicken.</title>
        <authorList>
            <person name="Paoli G.C."/>
            <person name="Wijey C."/>
            <person name="Chen C.-Y."/>
            <person name="Nguyen L."/>
            <person name="Yan X."/>
            <person name="Irwin P.L."/>
        </authorList>
    </citation>
    <scope>NUCLEOTIDE SEQUENCE [LARGE SCALE GENOMIC DNA]</scope>
    <source>
        <strain evidence="1 2">BI</strain>
    </source>
</reference>
<name>A0A1D2LX27_BROTH</name>
<evidence type="ECO:0000313" key="1">
    <source>
        <dbReference type="EMBL" id="ATF26391.1"/>
    </source>
</evidence>
<dbReference type="AlphaFoldDB" id="A0A1D2LX27"/>
<proteinExistence type="predicted"/>
<accession>A0A1D2LX27</accession>
<dbReference type="EMBL" id="CP023483">
    <property type="protein sequence ID" value="ATF26391.1"/>
    <property type="molecule type" value="Genomic_DNA"/>
</dbReference>
<keyword evidence="2" id="KW-1185">Reference proteome</keyword>
<dbReference type="RefSeq" id="WP_069125739.1">
    <property type="nucleotide sequence ID" value="NZ_CP023483.1"/>
</dbReference>
<protein>
    <recommendedName>
        <fullName evidence="3">ATP-grasp fold RimK-type domain-containing protein</fullName>
    </recommendedName>
</protein>
<dbReference type="Proteomes" id="UP000243591">
    <property type="component" value="Chromosome"/>
</dbReference>
<organism evidence="1 2">
    <name type="scientific">Brochothrix thermosphacta</name>
    <name type="common">Microbacterium thermosphactum</name>
    <dbReference type="NCBI Taxonomy" id="2756"/>
    <lineage>
        <taxon>Bacteria</taxon>
        <taxon>Bacillati</taxon>
        <taxon>Bacillota</taxon>
        <taxon>Bacilli</taxon>
        <taxon>Bacillales</taxon>
        <taxon>Listeriaceae</taxon>
        <taxon>Brochothrix</taxon>
    </lineage>
</organism>
<gene>
    <name evidence="1" type="ORF">CNY62_08370</name>
</gene>
<dbReference type="SUPFAM" id="SSF56059">
    <property type="entry name" value="Glutathione synthetase ATP-binding domain-like"/>
    <property type="match status" value="1"/>
</dbReference>